<proteinExistence type="predicted"/>
<name>A0A2R5EVV9_9BACL</name>
<dbReference type="EMBL" id="BDQX01000356">
    <property type="protein sequence ID" value="GBG10836.1"/>
    <property type="molecule type" value="Genomic_DNA"/>
</dbReference>
<evidence type="ECO:0000313" key="1">
    <source>
        <dbReference type="EMBL" id="GBG10836.1"/>
    </source>
</evidence>
<reference evidence="1 2" key="1">
    <citation type="submission" date="2017-08" db="EMBL/GenBank/DDBJ databases">
        <title>Substantial Increase in Enzyme Production by Combined Drug-Resistance Mutations in Paenibacillus agaridevorans.</title>
        <authorList>
            <person name="Tanaka Y."/>
            <person name="Funane K."/>
            <person name="Hosaka T."/>
            <person name="Shiwa Y."/>
            <person name="Fujita N."/>
            <person name="Miyazaki T."/>
            <person name="Yoshikawa H."/>
            <person name="Murakami K."/>
            <person name="Kasahara K."/>
            <person name="Inaoka T."/>
            <person name="Hiraga Y."/>
            <person name="Ochi K."/>
        </authorList>
    </citation>
    <scope>NUCLEOTIDE SEQUENCE [LARGE SCALE GENOMIC DNA]</scope>
    <source>
        <strain evidence="1 2">T-3040</strain>
    </source>
</reference>
<accession>A0A2R5EVV9</accession>
<comment type="caution">
    <text evidence="1">The sequence shown here is derived from an EMBL/GenBank/DDBJ whole genome shotgun (WGS) entry which is preliminary data.</text>
</comment>
<organism evidence="1 2">
    <name type="scientific">Paenibacillus agaridevorans</name>
    <dbReference type="NCBI Taxonomy" id="171404"/>
    <lineage>
        <taxon>Bacteria</taxon>
        <taxon>Bacillati</taxon>
        <taxon>Bacillota</taxon>
        <taxon>Bacilli</taxon>
        <taxon>Bacillales</taxon>
        <taxon>Paenibacillaceae</taxon>
        <taxon>Paenibacillus</taxon>
    </lineage>
</organism>
<dbReference type="Pfam" id="PF13315">
    <property type="entry name" value="DUF4085"/>
    <property type="match status" value="1"/>
</dbReference>
<keyword evidence="2" id="KW-1185">Reference proteome</keyword>
<gene>
    <name evidence="1" type="ORF">PAT3040_05602</name>
</gene>
<dbReference type="InterPro" id="IPR025144">
    <property type="entry name" value="DUF4085"/>
</dbReference>
<evidence type="ECO:0008006" key="3">
    <source>
        <dbReference type="Google" id="ProtNLM"/>
    </source>
</evidence>
<protein>
    <recommendedName>
        <fullName evidence="3">DUF4085 domain-containing protein</fullName>
    </recommendedName>
</protein>
<sequence>MIMRYFTAELYEKMQVRGSLVFHETLEDHEEDLRWYAEQNRDYDAIARDNYLMLEPYFNRYMPKVVREAVDRGEGDLLRSSWPSPAFRSLLEGWAQSLEKEWRAACETYREYYRTIESRLPPEMESLVRLHDAKVLQVTVTDGGSSIDLLLDTGGSMLSASEALLRFNGVTRFDLPDDLVGNWWLYEELELPAGGIARDGAGETGFQIRALLSSPRGYLAMNELSITAESVDVVLTA</sequence>
<dbReference type="Proteomes" id="UP000245202">
    <property type="component" value="Unassembled WGS sequence"/>
</dbReference>
<dbReference type="AlphaFoldDB" id="A0A2R5EVV9"/>
<evidence type="ECO:0000313" key="2">
    <source>
        <dbReference type="Proteomes" id="UP000245202"/>
    </source>
</evidence>